<dbReference type="SUPFAM" id="SSF51206">
    <property type="entry name" value="cAMP-binding domain-like"/>
    <property type="match status" value="1"/>
</dbReference>
<name>A0A5C7GJ14_9FLAO</name>
<organism evidence="2 3">
    <name type="scientific">Seonamhaeicola maritimus</name>
    <dbReference type="NCBI Taxonomy" id="2591822"/>
    <lineage>
        <taxon>Bacteria</taxon>
        <taxon>Pseudomonadati</taxon>
        <taxon>Bacteroidota</taxon>
        <taxon>Flavobacteriia</taxon>
        <taxon>Flavobacteriales</taxon>
        <taxon>Flavobacteriaceae</taxon>
    </lineage>
</organism>
<keyword evidence="3" id="KW-1185">Reference proteome</keyword>
<proteinExistence type="predicted"/>
<dbReference type="AlphaFoldDB" id="A0A5C7GJ14"/>
<protein>
    <submittedName>
        <fullName evidence="2">Crp/Fnr family transcriptional regulator</fullName>
    </submittedName>
</protein>
<dbReference type="InterPro" id="IPR000595">
    <property type="entry name" value="cNMP-bd_dom"/>
</dbReference>
<reference evidence="2 3" key="1">
    <citation type="submission" date="2019-08" db="EMBL/GenBank/DDBJ databases">
        <title>Seonamhaeicola sediminis sp. nov., isolated from marine sediment.</title>
        <authorList>
            <person name="Cao W.R."/>
        </authorList>
    </citation>
    <scope>NUCLEOTIDE SEQUENCE [LARGE SCALE GENOMIC DNA]</scope>
    <source>
        <strain evidence="2 3">1505</strain>
    </source>
</reference>
<dbReference type="Proteomes" id="UP000321080">
    <property type="component" value="Unassembled WGS sequence"/>
</dbReference>
<dbReference type="CDD" id="cd00038">
    <property type="entry name" value="CAP_ED"/>
    <property type="match status" value="1"/>
</dbReference>
<evidence type="ECO:0000313" key="3">
    <source>
        <dbReference type="Proteomes" id="UP000321080"/>
    </source>
</evidence>
<dbReference type="EMBL" id="VRKQ01000008">
    <property type="protein sequence ID" value="TXG38358.1"/>
    <property type="molecule type" value="Genomic_DNA"/>
</dbReference>
<dbReference type="PROSITE" id="PS50042">
    <property type="entry name" value="CNMP_BINDING_3"/>
    <property type="match status" value="1"/>
</dbReference>
<dbReference type="InterPro" id="IPR014710">
    <property type="entry name" value="RmlC-like_jellyroll"/>
</dbReference>
<dbReference type="Gene3D" id="2.60.120.10">
    <property type="entry name" value="Jelly Rolls"/>
    <property type="match status" value="1"/>
</dbReference>
<accession>A0A5C7GJ14</accession>
<feature type="domain" description="Cyclic nucleotide-binding" evidence="1">
    <location>
        <begin position="1"/>
        <end position="101"/>
    </location>
</feature>
<dbReference type="Pfam" id="PF00027">
    <property type="entry name" value="cNMP_binding"/>
    <property type="match status" value="1"/>
</dbReference>
<evidence type="ECO:0000313" key="2">
    <source>
        <dbReference type="EMBL" id="TXG38358.1"/>
    </source>
</evidence>
<comment type="caution">
    <text evidence="2">The sequence shown here is derived from an EMBL/GenBank/DDBJ whole genome shotgun (WGS) entry which is preliminary data.</text>
</comment>
<dbReference type="InterPro" id="IPR018490">
    <property type="entry name" value="cNMP-bd_dom_sf"/>
</dbReference>
<evidence type="ECO:0000259" key="1">
    <source>
        <dbReference type="PROSITE" id="PS50042"/>
    </source>
</evidence>
<dbReference type="OrthoDB" id="792939at2"/>
<sequence>MRFNIEDFLKTGQTISYDKYEHILHQGAVSNKVYFLIEGIVRHYVIDLQGNEKTIRLSKENDFFYSSNVSFWSGEPSYINCQPLTEVKLLCWTKEFLDRLIEDTPEFIAFENKKLKDFIIEKHIKEVAGITKNAEERLIEFNNRDKALFNRIPHHVIASYLDMTPETLSRIRAKFRKQKS</sequence>
<gene>
    <name evidence="2" type="ORF">FUA22_00280</name>
</gene>
<dbReference type="RefSeq" id="WP_147765502.1">
    <property type="nucleotide sequence ID" value="NZ_VRKQ01000008.1"/>
</dbReference>